<dbReference type="SUPFAM" id="SSF118310">
    <property type="entry name" value="AN1-like Zinc finger"/>
    <property type="match status" value="2"/>
</dbReference>
<dbReference type="GO" id="GO:0045047">
    <property type="term" value="P:protein targeting to ER"/>
    <property type="evidence" value="ECO:0007669"/>
    <property type="project" value="TreeGrafter"/>
</dbReference>
<dbReference type="PANTHER" id="PTHR14677">
    <property type="entry name" value="ARSENITE INDUCUBLE RNA ASSOCIATED PROTEIN AIP-1-RELATED"/>
    <property type="match status" value="1"/>
</dbReference>
<dbReference type="GO" id="GO:0005783">
    <property type="term" value="C:endoplasmic reticulum"/>
    <property type="evidence" value="ECO:0007669"/>
    <property type="project" value="TreeGrafter"/>
</dbReference>
<keyword evidence="4" id="KW-0862">Zinc</keyword>
<dbReference type="PROSITE" id="PS51039">
    <property type="entry name" value="ZF_AN1"/>
    <property type="match status" value="2"/>
</dbReference>
<feature type="compositionally biased region" description="Low complexity" evidence="6">
    <location>
        <begin position="337"/>
        <end position="349"/>
    </location>
</feature>
<feature type="region of interest" description="Disordered" evidence="6">
    <location>
        <begin position="333"/>
        <end position="378"/>
    </location>
</feature>
<evidence type="ECO:0000256" key="2">
    <source>
        <dbReference type="ARBA" id="ARBA00022737"/>
    </source>
</evidence>
<evidence type="ECO:0000256" key="3">
    <source>
        <dbReference type="ARBA" id="ARBA00022771"/>
    </source>
</evidence>
<feature type="compositionally biased region" description="Polar residues" evidence="6">
    <location>
        <begin position="395"/>
        <end position="410"/>
    </location>
</feature>
<feature type="compositionally biased region" description="Polar residues" evidence="6">
    <location>
        <begin position="355"/>
        <end position="378"/>
    </location>
</feature>
<sequence>MELPHIGQHCNESTCKQLDFLPMKCDACNNTFCRDHIAYITHKCPESYKKDNQIPVCPLCNRPCPLRKGELPDVVVGRHIESDCQSDPAKERRKIYTNKCSKKGCKKKELIPVYCETCRQKYCLRHRHERDHDCKGFQGTGRGISNAGSVKFFFCFVSVFGRNNSEVASRIAQAKTNFQKMKTVLTNKNISIRTRRRALECYIEPILMYGCEAWTISKQTQRKLEATEMWFLRRMLRISWTAKKTNDTVLEEAHTTRLLISKIRKRQATFFGHVMRREKLENLVTTGMLEGKCRRGKQREKLIEGLADWLKAGKSLEAIEATKDRKNAAALQRAQQSGSSSIAKPSPSGVPQRNPHASNHNVNNSGYVSRQQGAVSSIQGAMGEDEALARALQLSMASDSSEAQSQTVSKSDQEQEDFLLAQALSVSEQEAARTMQNRQQHQMESTKCAVQ</sequence>
<evidence type="ECO:0000256" key="5">
    <source>
        <dbReference type="PROSITE-ProRule" id="PRU00449"/>
    </source>
</evidence>
<gene>
    <name evidence="8" type="ORF">PoB_000827900</name>
</gene>
<evidence type="ECO:0000256" key="1">
    <source>
        <dbReference type="ARBA" id="ARBA00022723"/>
    </source>
</evidence>
<evidence type="ECO:0000256" key="4">
    <source>
        <dbReference type="ARBA" id="ARBA00022833"/>
    </source>
</evidence>
<dbReference type="EMBL" id="BLXT01000945">
    <property type="protein sequence ID" value="GFN81773.1"/>
    <property type="molecule type" value="Genomic_DNA"/>
</dbReference>
<dbReference type="GO" id="GO:0043161">
    <property type="term" value="P:proteasome-mediated ubiquitin-dependent protein catabolic process"/>
    <property type="evidence" value="ECO:0007669"/>
    <property type="project" value="TreeGrafter"/>
</dbReference>
<keyword evidence="1" id="KW-0479">Metal-binding</keyword>
<dbReference type="Pfam" id="PF01428">
    <property type="entry name" value="zf-AN1"/>
    <property type="match status" value="2"/>
</dbReference>
<dbReference type="SMART" id="SM00726">
    <property type="entry name" value="UIM"/>
    <property type="match status" value="2"/>
</dbReference>
<dbReference type="Gene3D" id="4.10.1110.10">
    <property type="entry name" value="AN1-like Zinc finger"/>
    <property type="match status" value="2"/>
</dbReference>
<dbReference type="AlphaFoldDB" id="A0AAV3YID0"/>
<dbReference type="PANTHER" id="PTHR14677:SF20">
    <property type="entry name" value="ZINC FINGER AN1-TYPE CONTAINING 2A-RELATED"/>
    <property type="match status" value="1"/>
</dbReference>
<evidence type="ECO:0000259" key="7">
    <source>
        <dbReference type="PROSITE" id="PS51039"/>
    </source>
</evidence>
<dbReference type="SMART" id="SM00154">
    <property type="entry name" value="ZnF_AN1"/>
    <property type="match status" value="2"/>
</dbReference>
<feature type="domain" description="AN1-type" evidence="7">
    <location>
        <begin position="4"/>
        <end position="52"/>
    </location>
</feature>
<protein>
    <submittedName>
        <fullName evidence="8">An1-type Zinc finger protein 2b</fullName>
    </submittedName>
</protein>
<evidence type="ECO:0000313" key="9">
    <source>
        <dbReference type="Proteomes" id="UP000735302"/>
    </source>
</evidence>
<feature type="region of interest" description="Disordered" evidence="6">
    <location>
        <begin position="395"/>
        <end position="416"/>
    </location>
</feature>
<organism evidence="8 9">
    <name type="scientific">Plakobranchus ocellatus</name>
    <dbReference type="NCBI Taxonomy" id="259542"/>
    <lineage>
        <taxon>Eukaryota</taxon>
        <taxon>Metazoa</taxon>
        <taxon>Spiralia</taxon>
        <taxon>Lophotrochozoa</taxon>
        <taxon>Mollusca</taxon>
        <taxon>Gastropoda</taxon>
        <taxon>Heterobranchia</taxon>
        <taxon>Euthyneura</taxon>
        <taxon>Panpulmonata</taxon>
        <taxon>Sacoglossa</taxon>
        <taxon>Placobranchoidea</taxon>
        <taxon>Plakobranchidae</taxon>
        <taxon>Plakobranchus</taxon>
    </lineage>
</organism>
<accession>A0AAV3YID0</accession>
<dbReference type="InterPro" id="IPR003903">
    <property type="entry name" value="UIM_dom"/>
</dbReference>
<comment type="caution">
    <text evidence="8">The sequence shown here is derived from an EMBL/GenBank/DDBJ whole genome shotgun (WGS) entry which is preliminary data.</text>
</comment>
<dbReference type="InterPro" id="IPR000058">
    <property type="entry name" value="Znf_AN1"/>
</dbReference>
<dbReference type="Proteomes" id="UP000735302">
    <property type="component" value="Unassembled WGS sequence"/>
</dbReference>
<evidence type="ECO:0000256" key="6">
    <source>
        <dbReference type="SAM" id="MobiDB-lite"/>
    </source>
</evidence>
<feature type="domain" description="AN1-type" evidence="7">
    <location>
        <begin position="94"/>
        <end position="142"/>
    </location>
</feature>
<dbReference type="Pfam" id="PF25403">
    <property type="entry name" value="zf-C2H2_ZFAND2"/>
    <property type="match status" value="1"/>
</dbReference>
<keyword evidence="9" id="KW-1185">Reference proteome</keyword>
<feature type="compositionally biased region" description="Polar residues" evidence="6">
    <location>
        <begin position="430"/>
        <end position="445"/>
    </location>
</feature>
<reference evidence="8 9" key="1">
    <citation type="journal article" date="2021" name="Elife">
        <title>Chloroplast acquisition without the gene transfer in kleptoplastic sea slugs, Plakobranchus ocellatus.</title>
        <authorList>
            <person name="Maeda T."/>
            <person name="Takahashi S."/>
            <person name="Yoshida T."/>
            <person name="Shimamura S."/>
            <person name="Takaki Y."/>
            <person name="Nagai Y."/>
            <person name="Toyoda A."/>
            <person name="Suzuki Y."/>
            <person name="Arimoto A."/>
            <person name="Ishii H."/>
            <person name="Satoh N."/>
            <person name="Nishiyama T."/>
            <person name="Hasebe M."/>
            <person name="Maruyama T."/>
            <person name="Minagawa J."/>
            <person name="Obokata J."/>
            <person name="Shigenobu S."/>
        </authorList>
    </citation>
    <scope>NUCLEOTIDE SEQUENCE [LARGE SCALE GENOMIC DNA]</scope>
</reference>
<name>A0AAV3YID0_9GAST</name>
<feature type="region of interest" description="Disordered" evidence="6">
    <location>
        <begin position="430"/>
        <end position="451"/>
    </location>
</feature>
<keyword evidence="2" id="KW-0677">Repeat</keyword>
<evidence type="ECO:0000313" key="8">
    <source>
        <dbReference type="EMBL" id="GFN81773.1"/>
    </source>
</evidence>
<keyword evidence="3 5" id="KW-0863">Zinc-finger</keyword>
<dbReference type="InterPro" id="IPR057357">
    <property type="entry name" value="Znf-C2H2_ZFAND2A/B"/>
</dbReference>
<dbReference type="GO" id="GO:0008270">
    <property type="term" value="F:zinc ion binding"/>
    <property type="evidence" value="ECO:0007669"/>
    <property type="project" value="UniProtKB-KW"/>
</dbReference>
<dbReference type="InterPro" id="IPR035896">
    <property type="entry name" value="AN1-like_Znf"/>
</dbReference>
<proteinExistence type="predicted"/>